<evidence type="ECO:0000313" key="3">
    <source>
        <dbReference type="Proteomes" id="UP001152797"/>
    </source>
</evidence>
<dbReference type="EMBL" id="CAMXCT010000155">
    <property type="protein sequence ID" value="CAI3974743.1"/>
    <property type="molecule type" value="Genomic_DNA"/>
</dbReference>
<dbReference type="Gene3D" id="3.40.1080.10">
    <property type="entry name" value="Glutaconate Coenzyme A-transferase"/>
    <property type="match status" value="1"/>
</dbReference>
<protein>
    <submittedName>
        <fullName evidence="2">LINE-1 retrotransposable element ORF2 protein</fullName>
    </submittedName>
</protein>
<reference evidence="1" key="1">
    <citation type="submission" date="2022-10" db="EMBL/GenBank/DDBJ databases">
        <authorList>
            <person name="Chen Y."/>
            <person name="Dougan E. K."/>
            <person name="Chan C."/>
            <person name="Rhodes N."/>
            <person name="Thang M."/>
        </authorList>
    </citation>
    <scope>NUCLEOTIDE SEQUENCE</scope>
</reference>
<dbReference type="EMBL" id="CAMXCT030000155">
    <property type="protein sequence ID" value="CAL4762055.1"/>
    <property type="molecule type" value="Genomic_DNA"/>
</dbReference>
<name>A0A9P1BJU8_9DINO</name>
<accession>A0A9P1BJU8</accession>
<gene>
    <name evidence="1" type="ORF">C1SCF055_LOCUS3120</name>
</gene>
<reference evidence="2 3" key="2">
    <citation type="submission" date="2024-05" db="EMBL/GenBank/DDBJ databases">
        <authorList>
            <person name="Chen Y."/>
            <person name="Shah S."/>
            <person name="Dougan E. K."/>
            <person name="Thang M."/>
            <person name="Chan C."/>
        </authorList>
    </citation>
    <scope>NUCLEOTIDE SEQUENCE [LARGE SCALE GENOMIC DNA]</scope>
</reference>
<dbReference type="EMBL" id="CAMXCT020000155">
    <property type="protein sequence ID" value="CAL1128118.1"/>
    <property type="molecule type" value="Genomic_DNA"/>
</dbReference>
<comment type="caution">
    <text evidence="1">The sequence shown here is derived from an EMBL/GenBank/DDBJ whole genome shotgun (WGS) entry which is preliminary data.</text>
</comment>
<proteinExistence type="predicted"/>
<keyword evidence="3" id="KW-1185">Reference proteome</keyword>
<dbReference type="Proteomes" id="UP001152797">
    <property type="component" value="Unassembled WGS sequence"/>
</dbReference>
<sequence>MLQTSLRSHSKYSAVVTGAPMTPRVADSAAGAYSGVAVVAKVPTRALCAAWPDDLYDTGRVQIVGSLVHNVWITGAIMYGYPQGKIHHNALDRTIAMLEFLVDHMTNVATGPRFNAGKDYAYRYLWPMPQPVPWERVPDLPAANSFDNRDPTLVYSEMWQAKEHQAKQALGFGISFQHWWKQRESIGLGDPGFVPDYPPGPAHANAFCDIFHSEVKCLERRLHSAKKATRISQHQRDANLVYKDTKRAPPEPVTSLLITNRARITEVDTEDCAVDFAPECMFDDTKPVLLHNKPIPIVHATEGRLYLDSVDHASPEQVLQQSQPLGSLPEIFSAFHEQWRQRWCRHDAVPNSRWQPIIDFARATMPHQPVPPLKLTPELIRAEVVSKKKHAATGLDGVSRTDLLQADETLLKSICSLYSRAEADGCWPLQITTGRVASLAKKEGVAHDQKQALSGLTADIEKCFNCLPRWPILAAALHVGTPSTVLCAWAGALSAMTRRFKVRDSYSEGFVTSTGLAEGCALSCFGMLILDDIMHRYINAQYPTMRVLSFVDNWDFLTWDSTVAVKQLDALLAFASMTDLTVDRQKTYGWSTSAQVRADMRHAGLPVRHHAKDLGAHVAITRQRTNRTVVDRLGSLQPFWQQLKRSRAGYKTKLRALRTVAWPRGLYAIESAPVSSSTWTTQRRQAVQALQFDKAGVNPLLLLGLVETAVDPEYVATIRTIAEARMHCPFDFWASDLFPLANGLVDSPPSSPAAVLLDRIQRLGFTVCPDGTWTDEIGSFHPGQVNFAELTNRVQWQWNKVVANVMGYRKDFSGLDKVDPTATRLRLAKMAIDDQAYLRLSLSGGLFTQDAHSHWNEQDGGCKWCGQPDSLQHRYFECPQTADLRLSLAPDVCRLRGLLPDAMVLRSWAILPPTRLQWLRMLASVPVGVPPTCCALDLTRWNHVFTDGSCFWQANPSYRLAAWGAILAVPAEHSWLVCPVQVLGSGTATPKPTASSADLWYWILESVERLGLDRVQVYKTAAHKQMHQARNQQEAWQIWHNNKVDQVAKRANTNRSQMFWQGWREHVEAVQAAELLHEQACALHLAVAKRSTQTEEQMTLDDAQPVVPKKVRIFPTVFDSGGWQGEMPLPFAQEYGAGLAQRVLQWWSARTTGSNVGPVRWITFAHLYVDYQLTWGSPGAEHWLSVEIGGSCLRGTKKLQALPIAKASPRYALLLDSPVVPGIFGLINSPPPHSQPWRRIDEITFPSTSQGHRRVCFVTERCVMELRNQRLVLTELANGMRRLVAARDLVSPAVA</sequence>
<evidence type="ECO:0000313" key="2">
    <source>
        <dbReference type="EMBL" id="CAL4762055.1"/>
    </source>
</evidence>
<organism evidence="1">
    <name type="scientific">Cladocopium goreaui</name>
    <dbReference type="NCBI Taxonomy" id="2562237"/>
    <lineage>
        <taxon>Eukaryota</taxon>
        <taxon>Sar</taxon>
        <taxon>Alveolata</taxon>
        <taxon>Dinophyceae</taxon>
        <taxon>Suessiales</taxon>
        <taxon>Symbiodiniaceae</taxon>
        <taxon>Cladocopium</taxon>
    </lineage>
</organism>
<evidence type="ECO:0000313" key="1">
    <source>
        <dbReference type="EMBL" id="CAI3974743.1"/>
    </source>
</evidence>